<dbReference type="eggNOG" id="COG0640">
    <property type="taxonomic scope" value="Bacteria"/>
</dbReference>
<gene>
    <name evidence="5" type="ordered locus">CLDAP_21180</name>
</gene>
<evidence type="ECO:0000256" key="1">
    <source>
        <dbReference type="ARBA" id="ARBA00023015"/>
    </source>
</evidence>
<dbReference type="CDD" id="cd00090">
    <property type="entry name" value="HTH_ARSR"/>
    <property type="match status" value="1"/>
</dbReference>
<dbReference type="NCBIfam" id="NF033788">
    <property type="entry name" value="HTH_metalloreg"/>
    <property type="match status" value="1"/>
</dbReference>
<dbReference type="PANTHER" id="PTHR33154:SF36">
    <property type="entry name" value="TRANSCRIPTIONAL REGULATOR"/>
    <property type="match status" value="1"/>
</dbReference>
<dbReference type="GO" id="GO:0003677">
    <property type="term" value="F:DNA binding"/>
    <property type="evidence" value="ECO:0007669"/>
    <property type="project" value="UniProtKB-KW"/>
</dbReference>
<dbReference type="OrthoDB" id="9798835at2"/>
<dbReference type="RefSeq" id="WP_014433392.1">
    <property type="nucleotide sequence ID" value="NC_017079.1"/>
</dbReference>
<evidence type="ECO:0000256" key="2">
    <source>
        <dbReference type="ARBA" id="ARBA00023125"/>
    </source>
</evidence>
<feature type="domain" description="HTH arsR-type" evidence="4">
    <location>
        <begin position="5"/>
        <end position="99"/>
    </location>
</feature>
<dbReference type="SMART" id="SM00418">
    <property type="entry name" value="HTH_ARSR"/>
    <property type="match status" value="1"/>
</dbReference>
<keyword evidence="6" id="KW-1185">Reference proteome</keyword>
<dbReference type="Proteomes" id="UP000007880">
    <property type="component" value="Chromosome"/>
</dbReference>
<sequence length="110" mass="12024">MLIAANPKTSELQAKLFRGFADPSRLAILETLRDGPLTVGEIVQATGLSQSNVSNHLGCLRDCGLVTATQQGRFVSYALSDRRVEQLLRLADELLADVAKGVYECTRYNI</sequence>
<dbReference type="Gene3D" id="1.10.10.10">
    <property type="entry name" value="Winged helix-like DNA-binding domain superfamily/Winged helix DNA-binding domain"/>
    <property type="match status" value="1"/>
</dbReference>
<evidence type="ECO:0000313" key="6">
    <source>
        <dbReference type="Proteomes" id="UP000007880"/>
    </source>
</evidence>
<accession>I0I4H0</accession>
<name>I0I4H0_CALAS</name>
<dbReference type="STRING" id="926550.CLDAP_21180"/>
<dbReference type="PRINTS" id="PR00778">
    <property type="entry name" value="HTHARSR"/>
</dbReference>
<keyword evidence="3" id="KW-0804">Transcription</keyword>
<evidence type="ECO:0000256" key="3">
    <source>
        <dbReference type="ARBA" id="ARBA00023163"/>
    </source>
</evidence>
<keyword evidence="1" id="KW-0805">Transcription regulation</keyword>
<dbReference type="InterPro" id="IPR001845">
    <property type="entry name" value="HTH_ArsR_DNA-bd_dom"/>
</dbReference>
<dbReference type="GO" id="GO:0003700">
    <property type="term" value="F:DNA-binding transcription factor activity"/>
    <property type="evidence" value="ECO:0007669"/>
    <property type="project" value="InterPro"/>
</dbReference>
<dbReference type="PATRIC" id="fig|926550.5.peg.2338"/>
<dbReference type="PANTHER" id="PTHR33154">
    <property type="entry name" value="TRANSCRIPTIONAL REGULATOR, ARSR FAMILY"/>
    <property type="match status" value="1"/>
</dbReference>
<reference evidence="5 6" key="1">
    <citation type="submission" date="2012-02" db="EMBL/GenBank/DDBJ databases">
        <title>Complete genome sequence of Caldilinea aerophila DSM 14535 (= NBRC 102666).</title>
        <authorList>
            <person name="Oguchi A."/>
            <person name="Hosoyama A."/>
            <person name="Sekine M."/>
            <person name="Fukai R."/>
            <person name="Kato Y."/>
            <person name="Nakamura S."/>
            <person name="Hanada S."/>
            <person name="Yamazaki S."/>
            <person name="Fujita N."/>
        </authorList>
    </citation>
    <scope>NUCLEOTIDE SEQUENCE [LARGE SCALE GENOMIC DNA]</scope>
    <source>
        <strain evidence="6">DSM 14535 / JCM 11387 / NBRC 104270 / STL-6-O1</strain>
    </source>
</reference>
<dbReference type="AlphaFoldDB" id="I0I4H0"/>
<protein>
    <submittedName>
        <fullName evidence="5">Putative ArsR family transcriptional regulator</fullName>
    </submittedName>
</protein>
<keyword evidence="2" id="KW-0238">DNA-binding</keyword>
<dbReference type="EMBL" id="AP012337">
    <property type="protein sequence ID" value="BAM00158.1"/>
    <property type="molecule type" value="Genomic_DNA"/>
</dbReference>
<dbReference type="KEGG" id="cap:CLDAP_21180"/>
<dbReference type="SUPFAM" id="SSF46785">
    <property type="entry name" value="Winged helix' DNA-binding domain"/>
    <property type="match status" value="1"/>
</dbReference>
<dbReference type="Pfam" id="PF01022">
    <property type="entry name" value="HTH_5"/>
    <property type="match status" value="1"/>
</dbReference>
<evidence type="ECO:0000313" key="5">
    <source>
        <dbReference type="EMBL" id="BAM00158.1"/>
    </source>
</evidence>
<proteinExistence type="predicted"/>
<dbReference type="PROSITE" id="PS50987">
    <property type="entry name" value="HTH_ARSR_2"/>
    <property type="match status" value="1"/>
</dbReference>
<dbReference type="InterPro" id="IPR011991">
    <property type="entry name" value="ArsR-like_HTH"/>
</dbReference>
<dbReference type="HOGENOM" id="CLU_097806_5_3_0"/>
<dbReference type="InterPro" id="IPR051081">
    <property type="entry name" value="HTH_MetalResp_TranReg"/>
</dbReference>
<organism evidence="5 6">
    <name type="scientific">Caldilinea aerophila (strain DSM 14535 / JCM 11387 / NBRC 104270 / STL-6-O1)</name>
    <dbReference type="NCBI Taxonomy" id="926550"/>
    <lineage>
        <taxon>Bacteria</taxon>
        <taxon>Bacillati</taxon>
        <taxon>Chloroflexota</taxon>
        <taxon>Caldilineae</taxon>
        <taxon>Caldilineales</taxon>
        <taxon>Caldilineaceae</taxon>
        <taxon>Caldilinea</taxon>
    </lineage>
</organism>
<dbReference type="InterPro" id="IPR036390">
    <property type="entry name" value="WH_DNA-bd_sf"/>
</dbReference>
<evidence type="ECO:0000259" key="4">
    <source>
        <dbReference type="PROSITE" id="PS50987"/>
    </source>
</evidence>
<dbReference type="InterPro" id="IPR036388">
    <property type="entry name" value="WH-like_DNA-bd_sf"/>
</dbReference>